<dbReference type="InterPro" id="IPR050237">
    <property type="entry name" value="ATP-dep_AMP-bd_enzyme"/>
</dbReference>
<dbReference type="InterPro" id="IPR025110">
    <property type="entry name" value="AMP-bd_C"/>
</dbReference>
<dbReference type="RefSeq" id="WP_168515869.1">
    <property type="nucleotide sequence ID" value="NZ_JAAXLS010000008.1"/>
</dbReference>
<dbReference type="Gene3D" id="3.30.300.30">
    <property type="match status" value="1"/>
</dbReference>
<dbReference type="Pfam" id="PF00501">
    <property type="entry name" value="AMP-binding"/>
    <property type="match status" value="1"/>
</dbReference>
<protein>
    <submittedName>
        <fullName evidence="3">AMP-binding protein</fullName>
    </submittedName>
</protein>
<dbReference type="InterPro" id="IPR042099">
    <property type="entry name" value="ANL_N_sf"/>
</dbReference>
<sequence length="488" mass="51124">MDRDDFATPAVITAGSGRVLSHGELARRAGRLAAKLHERGLRSGDGVALLAENAPEAYEVCLAALRSGLDPVAVDTALSLDEAAYVVNDSEARALVAGGATLGLATALRPLTPRVDVRYAFDGEADGYEPYEDALTGIARDRPSGVRGAPMVYTAGVTGRPKGVVPDAARVATTARLLSKLCALRENTIAFLPVPLADPVAVHLATAVHDARGTVVSAAPFAPEDALGGIERHRVTLVHLVPDLALQLIALPSRVRARFDMSTVERVIVSGGPCPSGVLDALSGWWGARTTEIYGGAEWPVVAALDAEERAARPGSAGRAVEGTLHICDERGVELPTGRTGLVYLTGAWAEYHGAPGWSGAARHPWQTRWVTLGDRGSLDDRGYLYLAEPGMGEAVLAAHPAVAGVAVLTIPDAGAGERVRAVVRVVAGVRPGPPLAAELIEHVRDKCGDGQAPHTVDFVDDLPRTSAGKVLRRKLLHRYAMADGVLV</sequence>
<evidence type="ECO:0000259" key="1">
    <source>
        <dbReference type="Pfam" id="PF00501"/>
    </source>
</evidence>
<name>A0ABX1J364_9PSEU</name>
<dbReference type="EMBL" id="JAAXLS010000008">
    <property type="protein sequence ID" value="NKQ54216.1"/>
    <property type="molecule type" value="Genomic_DNA"/>
</dbReference>
<evidence type="ECO:0000313" key="4">
    <source>
        <dbReference type="Proteomes" id="UP000715441"/>
    </source>
</evidence>
<evidence type="ECO:0000259" key="2">
    <source>
        <dbReference type="Pfam" id="PF13193"/>
    </source>
</evidence>
<comment type="caution">
    <text evidence="3">The sequence shown here is derived from an EMBL/GenBank/DDBJ whole genome shotgun (WGS) entry which is preliminary data.</text>
</comment>
<dbReference type="Pfam" id="PF13193">
    <property type="entry name" value="AMP-binding_C"/>
    <property type="match status" value="1"/>
</dbReference>
<accession>A0ABX1J364</accession>
<gene>
    <name evidence="3" type="ORF">HFP15_15110</name>
</gene>
<dbReference type="PANTHER" id="PTHR43767">
    <property type="entry name" value="LONG-CHAIN-FATTY-ACID--COA LIGASE"/>
    <property type="match status" value="1"/>
</dbReference>
<keyword evidence="4" id="KW-1185">Reference proteome</keyword>
<dbReference type="Gene3D" id="3.40.50.12780">
    <property type="entry name" value="N-terminal domain of ligase-like"/>
    <property type="match status" value="1"/>
</dbReference>
<feature type="domain" description="AMP-binding enzyme C-terminal" evidence="2">
    <location>
        <begin position="394"/>
        <end position="470"/>
    </location>
</feature>
<dbReference type="SUPFAM" id="SSF56801">
    <property type="entry name" value="Acetyl-CoA synthetase-like"/>
    <property type="match status" value="1"/>
</dbReference>
<dbReference type="PANTHER" id="PTHR43767:SF1">
    <property type="entry name" value="NONRIBOSOMAL PEPTIDE SYNTHASE PES1 (EUROFUNG)-RELATED"/>
    <property type="match status" value="1"/>
</dbReference>
<dbReference type="Proteomes" id="UP000715441">
    <property type="component" value="Unassembled WGS sequence"/>
</dbReference>
<organism evidence="3 4">
    <name type="scientific">Amycolatopsis acididurans</name>
    <dbReference type="NCBI Taxonomy" id="2724524"/>
    <lineage>
        <taxon>Bacteria</taxon>
        <taxon>Bacillati</taxon>
        <taxon>Actinomycetota</taxon>
        <taxon>Actinomycetes</taxon>
        <taxon>Pseudonocardiales</taxon>
        <taxon>Pseudonocardiaceae</taxon>
        <taxon>Amycolatopsis</taxon>
    </lineage>
</organism>
<proteinExistence type="predicted"/>
<evidence type="ECO:0000313" key="3">
    <source>
        <dbReference type="EMBL" id="NKQ54216.1"/>
    </source>
</evidence>
<reference evidence="3 4" key="1">
    <citation type="submission" date="2020-04" db="EMBL/GenBank/DDBJ databases">
        <title>Novel species.</title>
        <authorList>
            <person name="Teo W.F.A."/>
            <person name="Lipun K."/>
            <person name="Srisuk N."/>
            <person name="Duangmal K."/>
        </authorList>
    </citation>
    <scope>NUCLEOTIDE SEQUENCE [LARGE SCALE GENOMIC DNA]</scope>
    <source>
        <strain evidence="3 4">K13G38</strain>
    </source>
</reference>
<dbReference type="InterPro" id="IPR045851">
    <property type="entry name" value="AMP-bd_C_sf"/>
</dbReference>
<feature type="domain" description="AMP-dependent synthetase/ligase" evidence="1">
    <location>
        <begin position="9"/>
        <end position="348"/>
    </location>
</feature>
<dbReference type="InterPro" id="IPR000873">
    <property type="entry name" value="AMP-dep_synth/lig_dom"/>
</dbReference>